<sequence length="148" mass="16447">MSTLDDYKAALRPLTRFGLRFDYRRPSDWQAVFEVHEIAGQTYRVLNGGGWVERDGPGAGPDAASLARLVAHRRAHRLARAAETGDARTVCLARLAHEGADAMTVTDAHETARMTVCRWRGPHTPWRCRRFKGSVRGIGLALALELEP</sequence>
<dbReference type="EMBL" id="JABAGI010000003">
    <property type="protein sequence ID" value="NME61888.1"/>
    <property type="molecule type" value="Genomic_DNA"/>
</dbReference>
<protein>
    <submittedName>
        <fullName evidence="1">Uncharacterized protein</fullName>
    </submittedName>
</protein>
<organism evidence="1 2">
    <name type="scientific">Bifidobacterium thermophilum</name>
    <dbReference type="NCBI Taxonomy" id="33905"/>
    <lineage>
        <taxon>Bacteria</taxon>
        <taxon>Bacillati</taxon>
        <taxon>Actinomycetota</taxon>
        <taxon>Actinomycetes</taxon>
        <taxon>Bifidobacteriales</taxon>
        <taxon>Bifidobacteriaceae</taxon>
        <taxon>Bifidobacterium</taxon>
    </lineage>
</organism>
<name>A0A7X9NQS7_9BIFI</name>
<proteinExistence type="predicted"/>
<accession>A0A7X9NQS7</accession>
<comment type="caution">
    <text evidence="1">The sequence shown here is derived from an EMBL/GenBank/DDBJ whole genome shotgun (WGS) entry which is preliminary data.</text>
</comment>
<evidence type="ECO:0000313" key="2">
    <source>
        <dbReference type="Proteomes" id="UP000588369"/>
    </source>
</evidence>
<evidence type="ECO:0000313" key="1">
    <source>
        <dbReference type="EMBL" id="NME61888.1"/>
    </source>
</evidence>
<gene>
    <name evidence="1" type="ORF">HF844_03590</name>
</gene>
<dbReference type="Proteomes" id="UP000588369">
    <property type="component" value="Unassembled WGS sequence"/>
</dbReference>
<dbReference type="AlphaFoldDB" id="A0A7X9NQS7"/>
<reference evidence="1 2" key="1">
    <citation type="submission" date="2020-04" db="EMBL/GenBank/DDBJ databases">
        <authorList>
            <person name="Hitch T.C.A."/>
            <person name="Wylensek D."/>
            <person name="Clavel T."/>
        </authorList>
    </citation>
    <scope>NUCLEOTIDE SEQUENCE [LARGE SCALE GENOMIC DNA]</scope>
    <source>
        <strain evidence="1 2">BSM-130-P53-3C</strain>
    </source>
</reference>
<dbReference type="RefSeq" id="WP_168983988.1">
    <property type="nucleotide sequence ID" value="NZ_JABAGI010000003.1"/>
</dbReference>